<feature type="compositionally biased region" description="Acidic residues" evidence="5">
    <location>
        <begin position="60"/>
        <end position="83"/>
    </location>
</feature>
<dbReference type="InterPro" id="IPR039723">
    <property type="entry name" value="Vps71/ZNHIT1"/>
</dbReference>
<dbReference type="Proteomes" id="UP000001396">
    <property type="component" value="Unassembled WGS sequence"/>
</dbReference>
<dbReference type="RefSeq" id="XP_020431265.1">
    <property type="nucleotide sequence ID" value="XM_020578801.1"/>
</dbReference>
<name>D3BHG6_HETP5</name>
<dbReference type="GO" id="GO:0008270">
    <property type="term" value="F:zinc ion binding"/>
    <property type="evidence" value="ECO:0007669"/>
    <property type="project" value="UniProtKB-UniRule"/>
</dbReference>
<dbReference type="SUPFAM" id="SSF144232">
    <property type="entry name" value="HIT/MYND zinc finger-like"/>
    <property type="match status" value="1"/>
</dbReference>
<evidence type="ECO:0000259" key="6">
    <source>
        <dbReference type="PROSITE" id="PS51083"/>
    </source>
</evidence>
<dbReference type="InParanoid" id="D3BHG6"/>
<organism evidence="7 8">
    <name type="scientific">Heterostelium pallidum (strain ATCC 26659 / Pp 5 / PN500)</name>
    <name type="common">Cellular slime mold</name>
    <name type="synonym">Polysphondylium pallidum</name>
    <dbReference type="NCBI Taxonomy" id="670386"/>
    <lineage>
        <taxon>Eukaryota</taxon>
        <taxon>Amoebozoa</taxon>
        <taxon>Evosea</taxon>
        <taxon>Eumycetozoa</taxon>
        <taxon>Dictyostelia</taxon>
        <taxon>Acytosteliales</taxon>
        <taxon>Acytosteliaceae</taxon>
        <taxon>Heterostelium</taxon>
    </lineage>
</organism>
<keyword evidence="3" id="KW-0862">Zinc</keyword>
<evidence type="ECO:0000313" key="8">
    <source>
        <dbReference type="Proteomes" id="UP000001396"/>
    </source>
</evidence>
<reference evidence="7 8" key="1">
    <citation type="journal article" date="2011" name="Genome Res.">
        <title>Phylogeny-wide analysis of social amoeba genomes highlights ancient origins for complex intercellular communication.</title>
        <authorList>
            <person name="Heidel A.J."/>
            <person name="Lawal H.M."/>
            <person name="Felder M."/>
            <person name="Schilde C."/>
            <person name="Helps N.R."/>
            <person name="Tunggal B."/>
            <person name="Rivero F."/>
            <person name="John U."/>
            <person name="Schleicher M."/>
            <person name="Eichinger L."/>
            <person name="Platzer M."/>
            <person name="Noegel A.A."/>
            <person name="Schaap P."/>
            <person name="Gloeckner G."/>
        </authorList>
    </citation>
    <scope>NUCLEOTIDE SEQUENCE [LARGE SCALE GENOMIC DNA]</scope>
    <source>
        <strain evidence="8">ATCC 26659 / Pp 5 / PN500</strain>
    </source>
</reference>
<feature type="region of interest" description="Disordered" evidence="5">
    <location>
        <begin position="1"/>
        <end position="102"/>
    </location>
</feature>
<dbReference type="AlphaFoldDB" id="D3BHG6"/>
<comment type="caution">
    <text evidence="7">The sequence shown here is derived from an EMBL/GenBank/DDBJ whole genome shotgun (WGS) entry which is preliminary data.</text>
</comment>
<keyword evidence="8" id="KW-1185">Reference proteome</keyword>
<evidence type="ECO:0000256" key="5">
    <source>
        <dbReference type="SAM" id="MobiDB-lite"/>
    </source>
</evidence>
<dbReference type="OMA" id="MICAFIR"/>
<dbReference type="InterPro" id="IPR007529">
    <property type="entry name" value="Znf_HIT"/>
</dbReference>
<feature type="compositionally biased region" description="Polar residues" evidence="5">
    <location>
        <begin position="1"/>
        <end position="25"/>
    </location>
</feature>
<keyword evidence="1" id="KW-0479">Metal-binding</keyword>
<protein>
    <recommendedName>
        <fullName evidence="6">HIT-type domain-containing protein</fullName>
    </recommendedName>
</protein>
<evidence type="ECO:0000256" key="3">
    <source>
        <dbReference type="ARBA" id="ARBA00022833"/>
    </source>
</evidence>
<dbReference type="PROSITE" id="PS51083">
    <property type="entry name" value="ZF_HIT"/>
    <property type="match status" value="1"/>
</dbReference>
<feature type="compositionally biased region" description="Basic and acidic residues" evidence="5">
    <location>
        <begin position="39"/>
        <end position="53"/>
    </location>
</feature>
<keyword evidence="2 4" id="KW-0863">Zinc-finger</keyword>
<feature type="domain" description="HIT-type" evidence="6">
    <location>
        <begin position="145"/>
        <end position="177"/>
    </location>
</feature>
<dbReference type="GO" id="GO:0006338">
    <property type="term" value="P:chromatin remodeling"/>
    <property type="evidence" value="ECO:0007669"/>
    <property type="project" value="InterPro"/>
</dbReference>
<evidence type="ECO:0000313" key="7">
    <source>
        <dbReference type="EMBL" id="EFA79143.1"/>
    </source>
</evidence>
<dbReference type="STRING" id="670386.D3BHG6"/>
<dbReference type="GeneID" id="31363448"/>
<sequence length="182" mass="21039">MSHTPKNSGGTTPTQSTAVLSTDYTNTKRKASLSKRFRINNEQDRQTLKERNIQAHLEQLENDNEMPQDQDDDDDYQDDDDDLIYNTPKNKRKINREREKKKSESRILQFQSVLEKAYLETYPSHIPTYLTSQSSPSIYPARSFCSVCGGISSYSCKQCTDRYCSPACFKLHNDNRCKKGLY</sequence>
<dbReference type="EMBL" id="ADBJ01000036">
    <property type="protein sequence ID" value="EFA79143.1"/>
    <property type="molecule type" value="Genomic_DNA"/>
</dbReference>
<dbReference type="GO" id="GO:0005634">
    <property type="term" value="C:nucleus"/>
    <property type="evidence" value="ECO:0007669"/>
    <property type="project" value="UniProtKB-ARBA"/>
</dbReference>
<dbReference type="CDD" id="cd21437">
    <property type="entry name" value="zf-HIT_ZNHIT1_like"/>
    <property type="match status" value="1"/>
</dbReference>
<evidence type="ECO:0000256" key="2">
    <source>
        <dbReference type="ARBA" id="ARBA00022771"/>
    </source>
</evidence>
<dbReference type="PANTHER" id="PTHR13093">
    <property type="entry name" value="ZINC FINGER HIT DOMAIN CONTAINING PROTEIN 1"/>
    <property type="match status" value="1"/>
</dbReference>
<accession>D3BHG6</accession>
<proteinExistence type="predicted"/>
<evidence type="ECO:0000256" key="4">
    <source>
        <dbReference type="PROSITE-ProRule" id="PRU00453"/>
    </source>
</evidence>
<feature type="compositionally biased region" description="Basic residues" evidence="5">
    <location>
        <begin position="27"/>
        <end position="38"/>
    </location>
</feature>
<evidence type="ECO:0000256" key="1">
    <source>
        <dbReference type="ARBA" id="ARBA00022723"/>
    </source>
</evidence>
<dbReference type="Pfam" id="PF04438">
    <property type="entry name" value="zf-HIT"/>
    <property type="match status" value="1"/>
</dbReference>
<gene>
    <name evidence="7" type="ORF">PPL_07968</name>
</gene>
<dbReference type="FunCoup" id="D3BHG6">
    <property type="interactions" value="21"/>
</dbReference>